<dbReference type="Proteomes" id="UP000652761">
    <property type="component" value="Unassembled WGS sequence"/>
</dbReference>
<protein>
    <submittedName>
        <fullName evidence="1">Uncharacterized protein</fullName>
    </submittedName>
</protein>
<reference evidence="1" key="1">
    <citation type="submission" date="2017-07" db="EMBL/GenBank/DDBJ databases">
        <title>Taro Niue Genome Assembly and Annotation.</title>
        <authorList>
            <person name="Atibalentja N."/>
            <person name="Keating K."/>
            <person name="Fields C.J."/>
        </authorList>
    </citation>
    <scope>NUCLEOTIDE SEQUENCE</scope>
    <source>
        <strain evidence="1">Niue_2</strain>
        <tissue evidence="1">Leaf</tissue>
    </source>
</reference>
<accession>A0A843TPU6</accession>
<evidence type="ECO:0000313" key="2">
    <source>
        <dbReference type="Proteomes" id="UP000652761"/>
    </source>
</evidence>
<sequence length="76" mass="8798">MLNRTGLAGDPTSLEEIVESDSERGDIWLHVVDVVVFLLVRASRGMRSRLSSRPQHLRALYFPHHHQWIMECSCRV</sequence>
<organism evidence="1 2">
    <name type="scientific">Colocasia esculenta</name>
    <name type="common">Wild taro</name>
    <name type="synonym">Arum esculentum</name>
    <dbReference type="NCBI Taxonomy" id="4460"/>
    <lineage>
        <taxon>Eukaryota</taxon>
        <taxon>Viridiplantae</taxon>
        <taxon>Streptophyta</taxon>
        <taxon>Embryophyta</taxon>
        <taxon>Tracheophyta</taxon>
        <taxon>Spermatophyta</taxon>
        <taxon>Magnoliopsida</taxon>
        <taxon>Liliopsida</taxon>
        <taxon>Araceae</taxon>
        <taxon>Aroideae</taxon>
        <taxon>Colocasieae</taxon>
        <taxon>Colocasia</taxon>
    </lineage>
</organism>
<gene>
    <name evidence="1" type="ORF">Taro_006824</name>
</gene>
<dbReference type="EMBL" id="NMUH01000209">
    <property type="protein sequence ID" value="MQL74482.1"/>
    <property type="molecule type" value="Genomic_DNA"/>
</dbReference>
<comment type="caution">
    <text evidence="1">The sequence shown here is derived from an EMBL/GenBank/DDBJ whole genome shotgun (WGS) entry which is preliminary data.</text>
</comment>
<name>A0A843TPU6_COLES</name>
<evidence type="ECO:0000313" key="1">
    <source>
        <dbReference type="EMBL" id="MQL74482.1"/>
    </source>
</evidence>
<proteinExistence type="predicted"/>
<dbReference type="AlphaFoldDB" id="A0A843TPU6"/>
<keyword evidence="2" id="KW-1185">Reference proteome</keyword>